<organism evidence="2 3">
    <name type="scientific">Flavobacterium beibuense F44-8</name>
    <dbReference type="NCBI Taxonomy" id="1406840"/>
    <lineage>
        <taxon>Bacteria</taxon>
        <taxon>Pseudomonadati</taxon>
        <taxon>Bacteroidota</taxon>
        <taxon>Flavobacteriia</taxon>
        <taxon>Flavobacteriales</taxon>
        <taxon>Flavobacteriaceae</taxon>
        <taxon>Flavobacterium</taxon>
    </lineage>
</organism>
<feature type="transmembrane region" description="Helical" evidence="1">
    <location>
        <begin position="33"/>
        <end position="53"/>
    </location>
</feature>
<keyword evidence="1" id="KW-1133">Transmembrane helix</keyword>
<dbReference type="EMBL" id="JRLV01000009">
    <property type="protein sequence ID" value="KGO80868.1"/>
    <property type="molecule type" value="Genomic_DNA"/>
</dbReference>
<name>A0A0A2LNU4_9FLAO</name>
<sequence length="183" mass="20830">MKFEIPFNPALYREKTIDAFNHLWYTRVRNTHLLLVQAILITGIGGWFLASGLGVANAGYVFIAVGLHLAINCINHYINISKNRKKQHRLIEAAVQKWKNTTGVLEFTKEAFHYTTNGVAITLSWDNCTSFKVINKNNVLLYFDTSATPAFIISKKEVTQEGFNDIISFLEDRNWYPTAMPSV</sequence>
<evidence type="ECO:0000313" key="2">
    <source>
        <dbReference type="EMBL" id="KGO80868.1"/>
    </source>
</evidence>
<evidence type="ECO:0000256" key="1">
    <source>
        <dbReference type="SAM" id="Phobius"/>
    </source>
</evidence>
<dbReference type="STRING" id="1406840.Q763_10085"/>
<dbReference type="AlphaFoldDB" id="A0A0A2LNU4"/>
<comment type="caution">
    <text evidence="2">The sequence shown here is derived from an EMBL/GenBank/DDBJ whole genome shotgun (WGS) entry which is preliminary data.</text>
</comment>
<feature type="transmembrane region" description="Helical" evidence="1">
    <location>
        <begin position="59"/>
        <end position="78"/>
    </location>
</feature>
<dbReference type="RefSeq" id="WP_035133702.1">
    <property type="nucleotide sequence ID" value="NZ_JRLV01000009.1"/>
</dbReference>
<dbReference type="Proteomes" id="UP000030129">
    <property type="component" value="Unassembled WGS sequence"/>
</dbReference>
<accession>A0A0A2LNU4</accession>
<protein>
    <recommendedName>
        <fullName evidence="4">YcxB-like protein domain-containing protein</fullName>
    </recommendedName>
</protein>
<proteinExistence type="predicted"/>
<evidence type="ECO:0008006" key="4">
    <source>
        <dbReference type="Google" id="ProtNLM"/>
    </source>
</evidence>
<keyword evidence="1" id="KW-0812">Transmembrane</keyword>
<evidence type="ECO:0000313" key="3">
    <source>
        <dbReference type="Proteomes" id="UP000030129"/>
    </source>
</evidence>
<reference evidence="2 3" key="1">
    <citation type="submission" date="2013-09" db="EMBL/GenBank/DDBJ databases">
        <authorList>
            <person name="Zeng Z."/>
            <person name="Chen C."/>
        </authorList>
    </citation>
    <scope>NUCLEOTIDE SEQUENCE [LARGE SCALE GENOMIC DNA]</scope>
    <source>
        <strain evidence="2 3">F44-8</strain>
    </source>
</reference>
<keyword evidence="3" id="KW-1185">Reference proteome</keyword>
<gene>
    <name evidence="2" type="ORF">Q763_10085</name>
</gene>
<keyword evidence="1" id="KW-0472">Membrane</keyword>